<accession>A0A618GCC1</accession>
<dbReference type="EMBL" id="AAKZQX010000089">
    <property type="protein sequence ID" value="ECX6035898.1"/>
    <property type="molecule type" value="Genomic_DNA"/>
</dbReference>
<dbReference type="Pfam" id="PF05144">
    <property type="entry name" value="Phage_CRI"/>
    <property type="match status" value="1"/>
</dbReference>
<name>A0A618GCC1_SALET</name>
<feature type="domain" description="Replication-associated protein G2P C-terminal" evidence="2">
    <location>
        <begin position="324"/>
        <end position="414"/>
    </location>
</feature>
<dbReference type="InterPro" id="IPR022686">
    <property type="entry name" value="G2P_N"/>
</dbReference>
<sequence>MIDLLQLSIPFKSEHLIEVTSVDTLNASYIDLNDIAKRTGLRLRASDVEFEIGGNLQVSGLSHPYESLPSHFSSLAVKVHQGSNLSPPRVELKASPAKLLQGHNVFGPTDVALCSEALFTPFCLAMPLLADLLDFEETYISKIDCTFSARMKTMNQTHQVMDILRNVSNGQTKATKSTRSQTYHSTMYWNETSNSVRRKAYLKGQEIQRDLDCCKIELRRKPNDESLKRRIKVLSNPDLIEWASLLVRFEVSLFPRKLIDLNIPYKLFNLISYQIEYEREGRNLIYDMWSAGFNELFESFKGTVMNIYDDEKILELLKSSYHSITPKGNITYSKAQRIFGFYRRLVNEGYDEVFKTLPRRTFYDNLNLLIAAGLSKAQLQNLQAEKNNNVIPLVQLIQVDFSQQYPDWYVEPVNPYDNVIQLKAS</sequence>
<evidence type="ECO:0000259" key="1">
    <source>
        <dbReference type="Pfam" id="PF05144"/>
    </source>
</evidence>
<dbReference type="InterPro" id="IPR006516">
    <property type="entry name" value="G2P"/>
</dbReference>
<organism evidence="3">
    <name type="scientific">Salmonella enterica subsp. enterica serovar Panama</name>
    <dbReference type="NCBI Taxonomy" id="29472"/>
    <lineage>
        <taxon>Bacteria</taxon>
        <taxon>Pseudomonadati</taxon>
        <taxon>Pseudomonadota</taxon>
        <taxon>Gammaproteobacteria</taxon>
        <taxon>Enterobacterales</taxon>
        <taxon>Enterobacteriaceae</taxon>
        <taxon>Salmonella</taxon>
    </lineage>
</organism>
<dbReference type="AlphaFoldDB" id="A0A618GCC1"/>
<feature type="domain" description="Replication-associated protein G2P N-terminal" evidence="1">
    <location>
        <begin position="1"/>
        <end position="271"/>
    </location>
</feature>
<evidence type="ECO:0000313" key="3">
    <source>
        <dbReference type="EMBL" id="ECX6035898.1"/>
    </source>
</evidence>
<dbReference type="NCBIfam" id="TIGR01629">
    <property type="entry name" value="rep_II_X"/>
    <property type="match status" value="1"/>
</dbReference>
<comment type="caution">
    <text evidence="3">The sequence shown here is derived from an EMBL/GenBank/DDBJ whole genome shotgun (WGS) entry which is preliminary data.</text>
</comment>
<dbReference type="Pfam" id="PF05155">
    <property type="entry name" value="G2P_X_C"/>
    <property type="match status" value="1"/>
</dbReference>
<reference evidence="3" key="1">
    <citation type="submission" date="2018-07" db="EMBL/GenBank/DDBJ databases">
        <authorList>
            <consortium name="PulseNet: The National Subtyping Network for Foodborne Disease Surveillance"/>
            <person name="Tarr C.L."/>
            <person name="Trees E."/>
            <person name="Katz L.S."/>
            <person name="Carleton-Romer H.A."/>
            <person name="Stroika S."/>
            <person name="Kucerova Z."/>
            <person name="Roache K.F."/>
            <person name="Sabol A.L."/>
            <person name="Besser J."/>
            <person name="Gerner-Smidt P."/>
        </authorList>
    </citation>
    <scope>NUCLEOTIDE SEQUENCE</scope>
    <source>
        <strain evidence="3">PNUSAS001246</strain>
    </source>
</reference>
<proteinExistence type="predicted"/>
<evidence type="ECO:0000259" key="2">
    <source>
        <dbReference type="Pfam" id="PF05155"/>
    </source>
</evidence>
<gene>
    <name evidence="3" type="ORF">ATT75_25065</name>
</gene>
<dbReference type="GO" id="GO:0006260">
    <property type="term" value="P:DNA replication"/>
    <property type="evidence" value="ECO:0007669"/>
    <property type="project" value="InterPro"/>
</dbReference>
<dbReference type="InterPro" id="IPR022688">
    <property type="entry name" value="G2P_C"/>
</dbReference>
<protein>
    <submittedName>
        <fullName evidence="3">DNA replication protein</fullName>
    </submittedName>
</protein>